<dbReference type="InterPro" id="IPR012338">
    <property type="entry name" value="Beta-lactam/transpept-like"/>
</dbReference>
<sequence length="460" mass="49459">MLARIFALLLAVVLFPIPLAGAQEGTNIQRYVDQMVASGVPGAAIVVTQGDRILATGSGGELDTNSRVPIASLTKAFTATAVMKLVEDGRVDLDERAAKYLPEFQLDDPRGEFITVRQLLNQSSGITDATLGFNQYQVGNVRTEDAVRQLSRTRLAYDPGSSWDYCNANYWVLQQLIETISGEPLAEFLAQNVLEPLGMTDTGFANTPATLPELAPTYSYAFGRPISLAQPELFYGGAGGMVSTLDDLGIWLRFQHGFIPGVLTSDSLAELHRRQSPLHQYKVGYALGWWSGEPADGGIPRVSHSGSGPGVSTYAGLFPDNIAIGALIDATGPQADRVAADIHGLLVGNDPTNVQLAPPAWPDVCAVLFSFVFALAVLRSAGTPLSASRLRFWLLTMSLTAITTGCFLAPQTVALLMKRQASWGMLWHYSPVFTLVLLSIGTLALLSVASRLIRRFSTTV</sequence>
<dbReference type="PANTHER" id="PTHR46825">
    <property type="entry name" value="D-ALANYL-D-ALANINE-CARBOXYPEPTIDASE/ENDOPEPTIDASE AMPH"/>
    <property type="match status" value="1"/>
</dbReference>
<keyword evidence="2" id="KW-0732">Signal</keyword>
<reference evidence="5" key="1">
    <citation type="submission" date="2019-11" db="EMBL/GenBank/DDBJ databases">
        <title>Complete genome sequence of Corynebacterium kalinowskii 1959, a novel Corynebacterium species isolated from soil of a small paddock in Vilsendorf, Germany.</title>
        <authorList>
            <person name="Schaffert L."/>
            <person name="Ruwe M."/>
            <person name="Milse J."/>
            <person name="Hanuschka K."/>
            <person name="Ortseifen V."/>
            <person name="Droste J."/>
            <person name="Brandt D."/>
            <person name="Schlueter L."/>
            <person name="Kutter Y."/>
            <person name="Vinke S."/>
            <person name="Viehoefer P."/>
            <person name="Jacob L."/>
            <person name="Luebke N.-C."/>
            <person name="Schulte-Berndt E."/>
            <person name="Hain C."/>
            <person name="Linder M."/>
            <person name="Schmidt P."/>
            <person name="Wollenschlaeger L."/>
            <person name="Luttermann T."/>
            <person name="Thieme E."/>
            <person name="Hassa J."/>
            <person name="Haak M."/>
            <person name="Wittchen M."/>
            <person name="Mentz A."/>
            <person name="Persicke M."/>
            <person name="Busche T."/>
            <person name="Ruckert C."/>
        </authorList>
    </citation>
    <scope>NUCLEOTIDE SEQUENCE [LARGE SCALE GENOMIC DNA]</scope>
    <source>
        <strain evidence="5">1959</strain>
    </source>
</reference>
<dbReference type="InterPro" id="IPR050491">
    <property type="entry name" value="AmpC-like"/>
</dbReference>
<feature type="transmembrane region" description="Helical" evidence="1">
    <location>
        <begin position="430"/>
        <end position="449"/>
    </location>
</feature>
<keyword evidence="1" id="KW-0812">Transmembrane</keyword>
<keyword evidence="1" id="KW-0472">Membrane</keyword>
<organism evidence="4 5">
    <name type="scientific">Corynebacterium kalinowskii</name>
    <dbReference type="NCBI Taxonomy" id="2675216"/>
    <lineage>
        <taxon>Bacteria</taxon>
        <taxon>Bacillati</taxon>
        <taxon>Actinomycetota</taxon>
        <taxon>Actinomycetes</taxon>
        <taxon>Mycobacteriales</taxon>
        <taxon>Corynebacteriaceae</taxon>
        <taxon>Corynebacterium</taxon>
    </lineage>
</organism>
<evidence type="ECO:0000259" key="3">
    <source>
        <dbReference type="Pfam" id="PF00144"/>
    </source>
</evidence>
<dbReference type="AlphaFoldDB" id="A0A6B8VAZ2"/>
<proteinExistence type="predicted"/>
<feature type="signal peptide" evidence="2">
    <location>
        <begin position="1"/>
        <end position="22"/>
    </location>
</feature>
<dbReference type="SUPFAM" id="SSF56601">
    <property type="entry name" value="beta-lactamase/transpeptidase-like"/>
    <property type="match status" value="1"/>
</dbReference>
<accession>A0A6B8VAZ2</accession>
<dbReference type="InterPro" id="IPR001466">
    <property type="entry name" value="Beta-lactam-related"/>
</dbReference>
<dbReference type="EMBL" id="CP046452">
    <property type="protein sequence ID" value="QGU01423.1"/>
    <property type="molecule type" value="Genomic_DNA"/>
</dbReference>
<dbReference type="PANTHER" id="PTHR46825:SF9">
    <property type="entry name" value="BETA-LACTAMASE-RELATED DOMAIN-CONTAINING PROTEIN"/>
    <property type="match status" value="1"/>
</dbReference>
<gene>
    <name evidence="4" type="primary">pbpX</name>
    <name evidence="4" type="ORF">CKALI_02675</name>
</gene>
<keyword evidence="1" id="KW-1133">Transmembrane helix</keyword>
<feature type="domain" description="Beta-lactamase-related" evidence="3">
    <location>
        <begin position="29"/>
        <end position="342"/>
    </location>
</feature>
<protein>
    <submittedName>
        <fullName evidence="4">Penicillin-binding protein PbpX</fullName>
    </submittedName>
</protein>
<evidence type="ECO:0000256" key="2">
    <source>
        <dbReference type="SAM" id="SignalP"/>
    </source>
</evidence>
<feature type="transmembrane region" description="Helical" evidence="1">
    <location>
        <begin position="390"/>
        <end position="410"/>
    </location>
</feature>
<dbReference type="Proteomes" id="UP000427071">
    <property type="component" value="Chromosome"/>
</dbReference>
<evidence type="ECO:0000313" key="5">
    <source>
        <dbReference type="Proteomes" id="UP000427071"/>
    </source>
</evidence>
<dbReference type="Gene3D" id="3.40.710.10">
    <property type="entry name" value="DD-peptidase/beta-lactamase superfamily"/>
    <property type="match status" value="1"/>
</dbReference>
<feature type="transmembrane region" description="Helical" evidence="1">
    <location>
        <begin position="360"/>
        <end position="378"/>
    </location>
</feature>
<dbReference type="RefSeq" id="WP_156191825.1">
    <property type="nucleotide sequence ID" value="NZ_CP046452.1"/>
</dbReference>
<dbReference type="KEGG" id="ckw:CKALI_02675"/>
<name>A0A6B8VAZ2_9CORY</name>
<keyword evidence="5" id="KW-1185">Reference proteome</keyword>
<evidence type="ECO:0000313" key="4">
    <source>
        <dbReference type="EMBL" id="QGU01423.1"/>
    </source>
</evidence>
<evidence type="ECO:0000256" key="1">
    <source>
        <dbReference type="SAM" id="Phobius"/>
    </source>
</evidence>
<dbReference type="Pfam" id="PF00144">
    <property type="entry name" value="Beta-lactamase"/>
    <property type="match status" value="1"/>
</dbReference>
<feature type="chain" id="PRO_5025421252" evidence="2">
    <location>
        <begin position="23"/>
        <end position="460"/>
    </location>
</feature>